<reference evidence="1 2" key="1">
    <citation type="submission" date="2011-08" db="EMBL/GenBank/DDBJ databases">
        <title>The Genome Sequence of Clostridium citroniae WAL-17108.</title>
        <authorList>
            <consortium name="The Broad Institute Genome Sequencing Platform"/>
            <person name="Earl A."/>
            <person name="Ward D."/>
            <person name="Feldgarden M."/>
            <person name="Gevers D."/>
            <person name="Finegold S.M."/>
            <person name="Summanen P.H."/>
            <person name="Molitoris D.R."/>
            <person name="Vaisanen M.L."/>
            <person name="Daigneault M."/>
            <person name="Allen-Vercoe E."/>
            <person name="Young S.K."/>
            <person name="Zeng Q."/>
            <person name="Gargeya S."/>
            <person name="Fitzgerald M."/>
            <person name="Haas B."/>
            <person name="Abouelleil A."/>
            <person name="Alvarado L."/>
            <person name="Arachchi H.M."/>
            <person name="Berlin A."/>
            <person name="Brown A."/>
            <person name="Chapman S.B."/>
            <person name="Chen Z."/>
            <person name="Dunbar C."/>
            <person name="Freedman E."/>
            <person name="Gearin G."/>
            <person name="Gellesch M."/>
            <person name="Goldberg J."/>
            <person name="Griggs A."/>
            <person name="Gujja S."/>
            <person name="Heiman D."/>
            <person name="Howarth C."/>
            <person name="Larson L."/>
            <person name="Lui A."/>
            <person name="MacDonald P.J.P."/>
            <person name="Montmayeur A."/>
            <person name="Murphy C."/>
            <person name="Neiman D."/>
            <person name="Pearson M."/>
            <person name="Priest M."/>
            <person name="Roberts A."/>
            <person name="Saif S."/>
            <person name="Shea T."/>
            <person name="Shenoy N."/>
            <person name="Sisk P."/>
            <person name="Stolte C."/>
            <person name="Sykes S."/>
            <person name="Wortman J."/>
            <person name="Nusbaum C."/>
            <person name="Birren B."/>
        </authorList>
    </citation>
    <scope>NUCLEOTIDE SEQUENCE [LARGE SCALE GENOMIC DNA]</scope>
    <source>
        <strain evidence="1 2">WAL-17108</strain>
    </source>
</reference>
<gene>
    <name evidence="1" type="ORF">HMPREF9469_00952</name>
</gene>
<dbReference type="eggNOG" id="ENOG503270X">
    <property type="taxonomic scope" value="Bacteria"/>
</dbReference>
<dbReference type="Proteomes" id="UP000003763">
    <property type="component" value="Unassembled WGS sequence"/>
</dbReference>
<evidence type="ECO:0000313" key="2">
    <source>
        <dbReference type="Proteomes" id="UP000003763"/>
    </source>
</evidence>
<organism evidence="1 2">
    <name type="scientific">[Clostridium] citroniae WAL-17108</name>
    <dbReference type="NCBI Taxonomy" id="742733"/>
    <lineage>
        <taxon>Bacteria</taxon>
        <taxon>Bacillati</taxon>
        <taxon>Bacillota</taxon>
        <taxon>Clostridia</taxon>
        <taxon>Lachnospirales</taxon>
        <taxon>Lachnospiraceae</taxon>
        <taxon>Enterocloster</taxon>
    </lineage>
</organism>
<comment type="caution">
    <text evidence="1">The sequence shown here is derived from an EMBL/GenBank/DDBJ whole genome shotgun (WGS) entry which is preliminary data.</text>
</comment>
<name>G5HES9_9FIRM</name>
<dbReference type="HOGENOM" id="CLU_1109894_0_0_9"/>
<dbReference type="PATRIC" id="fig|742733.3.peg.963"/>
<accession>G5HES9</accession>
<evidence type="ECO:0000313" key="1">
    <source>
        <dbReference type="EMBL" id="EHF00038.1"/>
    </source>
</evidence>
<protein>
    <submittedName>
        <fullName evidence="1">Uncharacterized protein</fullName>
    </submittedName>
</protein>
<proteinExistence type="predicted"/>
<dbReference type="EMBL" id="ADLJ01000007">
    <property type="protein sequence ID" value="EHF00038.1"/>
    <property type="molecule type" value="Genomic_DNA"/>
</dbReference>
<dbReference type="RefSeq" id="WP_007859694.1">
    <property type="nucleotide sequence ID" value="NZ_JH376420.1"/>
</dbReference>
<dbReference type="AlphaFoldDB" id="G5HES9"/>
<sequence>MSLFSSGSEELRIYRGEDYVINEHIVVHTPTLDEICNYGEDEYFSLIHFLAATPTDLCYQLWDLGFDYTTISDYVLFSQLISKMFPPEKTSIIFGRLDFTKFRLKAHPNNKGEIVMEYPDGSWYIDECTYEILVDYLRKVHFLEKNVAIPANESTKMVLIEDARDEALIKSRNHKHSSLLNMISAMVNSEGFKYNHNEVWNLKINVFMDSVMRIGKIKNASLLLQSGYSGFGINLKEVDQKQLNWMGGLY</sequence>